<proteinExistence type="predicted"/>
<accession>A0A484ND01</accession>
<reference evidence="2 3" key="1">
    <citation type="submission" date="2018-04" db="EMBL/GenBank/DDBJ databases">
        <authorList>
            <person name="Vogel A."/>
        </authorList>
    </citation>
    <scope>NUCLEOTIDE SEQUENCE [LARGE SCALE GENOMIC DNA]</scope>
</reference>
<feature type="compositionally biased region" description="Basic and acidic residues" evidence="1">
    <location>
        <begin position="97"/>
        <end position="109"/>
    </location>
</feature>
<keyword evidence="3" id="KW-1185">Reference proteome</keyword>
<dbReference type="EMBL" id="OOIL02006618">
    <property type="protein sequence ID" value="VFQ98789.1"/>
    <property type="molecule type" value="Genomic_DNA"/>
</dbReference>
<evidence type="ECO:0000313" key="3">
    <source>
        <dbReference type="Proteomes" id="UP000595140"/>
    </source>
</evidence>
<name>A0A484ND01_9ASTE</name>
<feature type="region of interest" description="Disordered" evidence="1">
    <location>
        <begin position="55"/>
        <end position="109"/>
    </location>
</feature>
<dbReference type="AlphaFoldDB" id="A0A484ND01"/>
<organism evidence="2 3">
    <name type="scientific">Cuscuta campestris</name>
    <dbReference type="NCBI Taxonomy" id="132261"/>
    <lineage>
        <taxon>Eukaryota</taxon>
        <taxon>Viridiplantae</taxon>
        <taxon>Streptophyta</taxon>
        <taxon>Embryophyta</taxon>
        <taxon>Tracheophyta</taxon>
        <taxon>Spermatophyta</taxon>
        <taxon>Magnoliopsida</taxon>
        <taxon>eudicotyledons</taxon>
        <taxon>Gunneridae</taxon>
        <taxon>Pentapetalae</taxon>
        <taxon>asterids</taxon>
        <taxon>lamiids</taxon>
        <taxon>Solanales</taxon>
        <taxon>Convolvulaceae</taxon>
        <taxon>Cuscuteae</taxon>
        <taxon>Cuscuta</taxon>
        <taxon>Cuscuta subgen. Grammica</taxon>
        <taxon>Cuscuta sect. Cleistogrammica</taxon>
    </lineage>
</organism>
<sequence length="281" mass="29085">MAQISGVVALSTKHGFRKTVESILSQYLTHPSTGERLKRIDQNVMKLVECHKSMERNSKEVGRQGGDSGSVPINGSGSVGGADEEKKNGEKGSGGGADEKKKNEDNEHPEKALGNAFKAGLITGTTESMTQISGVVASSTKHGFRKTVESILSRFVAHPSMGERLERIDQNVMKLLEYHKSMERNSIEVWHQSGGGSSVLINGSGSVGGANEEKKNGEKGSGGGADEKKKNGDDGCGGGNASGGGGMGGGGGKQPSSGHNGENGASIVPPPLSVVLETFII</sequence>
<evidence type="ECO:0000256" key="1">
    <source>
        <dbReference type="SAM" id="MobiDB-lite"/>
    </source>
</evidence>
<feature type="region of interest" description="Disordered" evidence="1">
    <location>
        <begin position="193"/>
        <end position="272"/>
    </location>
</feature>
<evidence type="ECO:0000313" key="2">
    <source>
        <dbReference type="EMBL" id="VFQ98789.1"/>
    </source>
</evidence>
<gene>
    <name evidence="2" type="ORF">CCAM_LOCUS40565</name>
</gene>
<protein>
    <submittedName>
        <fullName evidence="2">Uncharacterized protein</fullName>
    </submittedName>
</protein>
<dbReference type="Proteomes" id="UP000595140">
    <property type="component" value="Unassembled WGS sequence"/>
</dbReference>
<feature type="compositionally biased region" description="Gly residues" evidence="1">
    <location>
        <begin position="234"/>
        <end position="253"/>
    </location>
</feature>